<evidence type="ECO:0000313" key="1">
    <source>
        <dbReference type="EMBL" id="MQM03627.1"/>
    </source>
</evidence>
<gene>
    <name evidence="1" type="ORF">Taro_036417</name>
</gene>
<accession>A0A843W8D1</accession>
<sequence>MLQVVAHIVARGHRDSALPCSRMSPHSPAHCHLQLPRLLALHLL</sequence>
<evidence type="ECO:0000313" key="2">
    <source>
        <dbReference type="Proteomes" id="UP000652761"/>
    </source>
</evidence>
<keyword evidence="2" id="KW-1185">Reference proteome</keyword>
<comment type="caution">
    <text evidence="1">The sequence shown here is derived from an EMBL/GenBank/DDBJ whole genome shotgun (WGS) entry which is preliminary data.</text>
</comment>
<dbReference type="AlphaFoldDB" id="A0A843W8D1"/>
<dbReference type="EMBL" id="NMUH01003070">
    <property type="protein sequence ID" value="MQM03627.1"/>
    <property type="molecule type" value="Genomic_DNA"/>
</dbReference>
<name>A0A843W8D1_COLES</name>
<dbReference type="Proteomes" id="UP000652761">
    <property type="component" value="Unassembled WGS sequence"/>
</dbReference>
<protein>
    <submittedName>
        <fullName evidence="1">Uncharacterized protein</fullName>
    </submittedName>
</protein>
<reference evidence="1" key="1">
    <citation type="submission" date="2017-07" db="EMBL/GenBank/DDBJ databases">
        <title>Taro Niue Genome Assembly and Annotation.</title>
        <authorList>
            <person name="Atibalentja N."/>
            <person name="Keating K."/>
            <person name="Fields C.J."/>
        </authorList>
    </citation>
    <scope>NUCLEOTIDE SEQUENCE</scope>
    <source>
        <strain evidence="1">Niue_2</strain>
        <tissue evidence="1">Leaf</tissue>
    </source>
</reference>
<proteinExistence type="predicted"/>
<organism evidence="1 2">
    <name type="scientific">Colocasia esculenta</name>
    <name type="common">Wild taro</name>
    <name type="synonym">Arum esculentum</name>
    <dbReference type="NCBI Taxonomy" id="4460"/>
    <lineage>
        <taxon>Eukaryota</taxon>
        <taxon>Viridiplantae</taxon>
        <taxon>Streptophyta</taxon>
        <taxon>Embryophyta</taxon>
        <taxon>Tracheophyta</taxon>
        <taxon>Spermatophyta</taxon>
        <taxon>Magnoliopsida</taxon>
        <taxon>Liliopsida</taxon>
        <taxon>Araceae</taxon>
        <taxon>Aroideae</taxon>
        <taxon>Colocasieae</taxon>
        <taxon>Colocasia</taxon>
    </lineage>
</organism>